<evidence type="ECO:0000256" key="1">
    <source>
        <dbReference type="SAM" id="SignalP"/>
    </source>
</evidence>
<comment type="caution">
    <text evidence="2">The sequence shown here is derived from an EMBL/GenBank/DDBJ whole genome shotgun (WGS) entry which is preliminary data.</text>
</comment>
<dbReference type="PANTHER" id="PTHR48220">
    <property type="match status" value="1"/>
</dbReference>
<evidence type="ECO:0008006" key="4">
    <source>
        <dbReference type="Google" id="ProtNLM"/>
    </source>
</evidence>
<protein>
    <recommendedName>
        <fullName evidence="4">Vacuolar protein sorting-associated protein 62</fullName>
    </recommendedName>
</protein>
<dbReference type="RefSeq" id="XP_043043266.1">
    <property type="nucleotide sequence ID" value="XM_043185522.1"/>
</dbReference>
<feature type="chain" id="PRO_5040208945" description="Vacuolar protein sorting-associated protein 62" evidence="1">
    <location>
        <begin position="22"/>
        <end position="374"/>
    </location>
</feature>
<dbReference type="PANTHER" id="PTHR48220:SF1">
    <property type="entry name" value="VACUOLAR PROTEIN SORTING-ASSOCIATED PROTEIN 62-RELATED"/>
    <property type="match status" value="1"/>
</dbReference>
<dbReference type="GO" id="GO:0000329">
    <property type="term" value="C:fungal-type vacuole membrane"/>
    <property type="evidence" value="ECO:0007669"/>
    <property type="project" value="TreeGrafter"/>
</dbReference>
<feature type="signal peptide" evidence="1">
    <location>
        <begin position="1"/>
        <end position="21"/>
    </location>
</feature>
<sequence>MMLVDFQVSLLFAALFLRVHGAPTSSKPLSKRDSIPSYALTYAPYTYLYSGESWWQSDISVHLQHTTPEVDYTSLGYQATVETLDSVPSDAYLTSDDNVEDNPAWLLSTSNKPDSSGYSPAPATIICVEKDGGIVDAFYFYFYSYNHGNTVLGLVFGNHVGDWEHSMVRFVNGSPEYVYLSAHSGGTSYTYDALASQNGRAVTYVATGTHANYATAGQQDYTLPFGLLHDTTDAGFFWDVTKNFRGFWYDVSSGDFSSAGGVDVGGSEQVSEGVSWLDWLGFWGDEQYPDSDDRQYCIFGECHYVSGPTGPIDKDLDRTDVCPDTGDCDIQTSISSRSIEIRAGGADGTVFAEYAEEFAKFKAEVESSKANYTI</sequence>
<dbReference type="EMBL" id="MU250527">
    <property type="protein sequence ID" value="KAG7449766.1"/>
    <property type="molecule type" value="Genomic_DNA"/>
</dbReference>
<proteinExistence type="predicted"/>
<dbReference type="GeneID" id="66107819"/>
<gene>
    <name evidence="2" type="ORF">BT62DRAFT_928501</name>
</gene>
<dbReference type="GO" id="GO:0006623">
    <property type="term" value="P:protein targeting to vacuole"/>
    <property type="evidence" value="ECO:0007669"/>
    <property type="project" value="TreeGrafter"/>
</dbReference>
<dbReference type="OrthoDB" id="188042at2759"/>
<dbReference type="Proteomes" id="UP000812287">
    <property type="component" value="Unassembled WGS sequence"/>
</dbReference>
<accession>A0A9P8AW42</accession>
<dbReference type="InterPro" id="IPR053102">
    <property type="entry name" value="VPS_Associated"/>
</dbReference>
<evidence type="ECO:0000313" key="3">
    <source>
        <dbReference type="Proteomes" id="UP000812287"/>
    </source>
</evidence>
<organism evidence="2 3">
    <name type="scientific">Guyanagaster necrorhizus</name>
    <dbReference type="NCBI Taxonomy" id="856835"/>
    <lineage>
        <taxon>Eukaryota</taxon>
        <taxon>Fungi</taxon>
        <taxon>Dikarya</taxon>
        <taxon>Basidiomycota</taxon>
        <taxon>Agaricomycotina</taxon>
        <taxon>Agaricomycetes</taxon>
        <taxon>Agaricomycetidae</taxon>
        <taxon>Agaricales</taxon>
        <taxon>Marasmiineae</taxon>
        <taxon>Physalacriaceae</taxon>
        <taxon>Guyanagaster</taxon>
    </lineage>
</organism>
<dbReference type="AlphaFoldDB" id="A0A9P8AW42"/>
<name>A0A9P8AW42_9AGAR</name>
<evidence type="ECO:0000313" key="2">
    <source>
        <dbReference type="EMBL" id="KAG7449766.1"/>
    </source>
</evidence>
<keyword evidence="3" id="KW-1185">Reference proteome</keyword>
<dbReference type="InterPro" id="IPR009291">
    <property type="entry name" value="Vps62"/>
</dbReference>
<dbReference type="Pfam" id="PF06101">
    <property type="entry name" value="Vps62"/>
    <property type="match status" value="1"/>
</dbReference>
<reference evidence="2" key="1">
    <citation type="submission" date="2020-11" db="EMBL/GenBank/DDBJ databases">
        <title>Adaptations for nitrogen fixation in a non-lichenized fungal sporocarp promotes dispersal by wood-feeding termites.</title>
        <authorList>
            <consortium name="DOE Joint Genome Institute"/>
            <person name="Koch R.A."/>
            <person name="Yoon G."/>
            <person name="Arayal U."/>
            <person name="Lail K."/>
            <person name="Amirebrahimi M."/>
            <person name="Labutti K."/>
            <person name="Lipzen A."/>
            <person name="Riley R."/>
            <person name="Barry K."/>
            <person name="Henrissat B."/>
            <person name="Grigoriev I.V."/>
            <person name="Herr J.R."/>
            <person name="Aime M.C."/>
        </authorList>
    </citation>
    <scope>NUCLEOTIDE SEQUENCE</scope>
    <source>
        <strain evidence="2">MCA 3950</strain>
    </source>
</reference>
<keyword evidence="1" id="KW-0732">Signal</keyword>